<dbReference type="EMBL" id="HG806540">
    <property type="protein sequence ID" value="CDW59256.1"/>
    <property type="molecule type" value="Genomic_DNA"/>
</dbReference>
<evidence type="ECO:0000313" key="14">
    <source>
        <dbReference type="Proteomes" id="UP000030665"/>
    </source>
</evidence>
<dbReference type="InterPro" id="IPR004101">
    <property type="entry name" value="Mur_ligase_C"/>
</dbReference>
<dbReference type="InterPro" id="IPR002510">
    <property type="entry name" value="Metalloprtase-TldD/E_N"/>
</dbReference>
<evidence type="ECO:0000259" key="10">
    <source>
        <dbReference type="Pfam" id="PF08245"/>
    </source>
</evidence>
<dbReference type="FunFam" id="3.90.190.20:FF:000002">
    <property type="entry name" value="UDP-N-acetylmuramate--L-alanyl-gamma-D-glutamyl-meso-2,6-diaminoheptandioate ligase"/>
    <property type="match status" value="1"/>
</dbReference>
<keyword evidence="3" id="KW-0645">Protease</keyword>
<evidence type="ECO:0000256" key="2">
    <source>
        <dbReference type="ARBA" id="ARBA00022490"/>
    </source>
</evidence>
<dbReference type="InterPro" id="IPR009155">
    <property type="entry name" value="Cyt_b562"/>
</dbReference>
<dbReference type="GO" id="GO:0022900">
    <property type="term" value="P:electron transport chain"/>
    <property type="evidence" value="ECO:0007669"/>
    <property type="project" value="InterPro"/>
</dbReference>
<keyword evidence="4" id="KW-0732">Signal</keyword>
<dbReference type="Gene3D" id="3.90.190.20">
    <property type="entry name" value="Mur ligase, C-terminal domain"/>
    <property type="match status" value="1"/>
</dbReference>
<evidence type="ECO:0000256" key="1">
    <source>
        <dbReference type="ARBA" id="ARBA00004496"/>
    </source>
</evidence>
<dbReference type="STRING" id="36087.A0A077ZFY8"/>
<accession>A0A077ZFY8</accession>
<keyword evidence="6" id="KW-0482">Metalloprotease</keyword>
<dbReference type="InterPro" id="IPR000713">
    <property type="entry name" value="Mur_ligase_N"/>
</dbReference>
<dbReference type="InterPro" id="IPR035068">
    <property type="entry name" value="TldD/PmbA_N"/>
</dbReference>
<dbReference type="SUPFAM" id="SSF53623">
    <property type="entry name" value="MurD-like peptide ligases, catalytic domain"/>
    <property type="match status" value="1"/>
</dbReference>
<evidence type="ECO:0000256" key="4">
    <source>
        <dbReference type="ARBA" id="ARBA00022729"/>
    </source>
</evidence>
<dbReference type="SUPFAM" id="SSF53244">
    <property type="entry name" value="MurD-like peptide ligases, peptide-binding domain"/>
    <property type="match status" value="1"/>
</dbReference>
<dbReference type="FunFam" id="3.40.1190.10:FF:000003">
    <property type="entry name" value="UDP-N-acetylmuramate--L-alanyl-gamma-D-glutamyl-meso-2,6-diaminoheptandioate ligase"/>
    <property type="match status" value="1"/>
</dbReference>
<reference evidence="13" key="2">
    <citation type="submission" date="2014-03" db="EMBL/GenBank/DDBJ databases">
        <title>The whipworm genome and dual-species transcriptomics of an intimate host-pathogen interaction.</title>
        <authorList>
            <person name="Foth B.J."/>
            <person name="Tsai I.J."/>
            <person name="Reid A.J."/>
            <person name="Bancroft A.J."/>
            <person name="Nichol S."/>
            <person name="Tracey A."/>
            <person name="Holroyd N."/>
            <person name="Cotton J.A."/>
            <person name="Stanley E.J."/>
            <person name="Zarowiecki M."/>
            <person name="Liu J.Z."/>
            <person name="Huckvale T."/>
            <person name="Cooper P.J."/>
            <person name="Grencis R.K."/>
            <person name="Berriman M."/>
        </authorList>
    </citation>
    <scope>NUCLEOTIDE SEQUENCE [LARGE SCALE GENOMIC DNA]</scope>
</reference>
<dbReference type="GO" id="GO:0005829">
    <property type="term" value="C:cytosol"/>
    <property type="evidence" value="ECO:0007669"/>
    <property type="project" value="TreeGrafter"/>
</dbReference>
<comment type="subcellular location">
    <subcellularLocation>
        <location evidence="1">Cytoplasm</location>
    </subcellularLocation>
</comment>
<evidence type="ECO:0000259" key="7">
    <source>
        <dbReference type="Pfam" id="PF01225"/>
    </source>
</evidence>
<reference evidence="13" key="1">
    <citation type="submission" date="2014-01" db="EMBL/GenBank/DDBJ databases">
        <authorList>
            <person name="Aslett M."/>
        </authorList>
    </citation>
    <scope>NUCLEOTIDE SEQUENCE</scope>
</reference>
<feature type="domain" description="Metalloprotease TldD/E N-terminal" evidence="8">
    <location>
        <begin position="479"/>
        <end position="543"/>
    </location>
</feature>
<dbReference type="Pfam" id="PF07361">
    <property type="entry name" value="Cytochrom_B562"/>
    <property type="match status" value="1"/>
</dbReference>
<dbReference type="GO" id="GO:0008237">
    <property type="term" value="F:metallopeptidase activity"/>
    <property type="evidence" value="ECO:0007669"/>
    <property type="project" value="UniProtKB-KW"/>
</dbReference>
<dbReference type="InterPro" id="IPR036565">
    <property type="entry name" value="Mur-like_cat_sf"/>
</dbReference>
<dbReference type="NCBIfam" id="NF008268">
    <property type="entry name" value="PRK11040.1"/>
    <property type="match status" value="1"/>
</dbReference>
<feature type="domain" description="Mur ligase C-terminal" evidence="9">
    <location>
        <begin position="301"/>
        <end position="424"/>
    </location>
</feature>
<dbReference type="Gene3D" id="3.40.1190.10">
    <property type="entry name" value="Mur-like, catalytic domain"/>
    <property type="match status" value="1"/>
</dbReference>
<keyword evidence="2" id="KW-0963">Cytoplasm</keyword>
<protein>
    <submittedName>
        <fullName evidence="13">PmbA TldD and Mur ligase M and Mur ligase and Mur ligase C and Cytochrom B562 domain containing protein</fullName>
    </submittedName>
</protein>
<dbReference type="HAMAP" id="MF_02020">
    <property type="entry name" value="Mpl"/>
    <property type="match status" value="1"/>
</dbReference>
<dbReference type="Pfam" id="PF02875">
    <property type="entry name" value="Mur_ligase_C"/>
    <property type="match status" value="1"/>
</dbReference>
<evidence type="ECO:0000256" key="5">
    <source>
        <dbReference type="ARBA" id="ARBA00022801"/>
    </source>
</evidence>
<dbReference type="NCBIfam" id="TIGR01081">
    <property type="entry name" value="mpl"/>
    <property type="match status" value="1"/>
</dbReference>
<dbReference type="NCBIfam" id="NF011632">
    <property type="entry name" value="PRK15058.1"/>
    <property type="match status" value="1"/>
</dbReference>
<dbReference type="FunFam" id="3.30.2290.10:FF:000002">
    <property type="entry name" value="Metalloprotease PmbA homolog"/>
    <property type="match status" value="1"/>
</dbReference>
<keyword evidence="5" id="KW-0378">Hydrolase</keyword>
<gene>
    <name evidence="13" type="ORF">TTRE_0000758701</name>
</gene>
<sequence>MGGLAMLARQLGHEVTGSDANVYPPMSTLLEKQGIELIQGYDASQLDPQPDLVIIGNAMTRGNPCVEAVLEKNIPYMSGPQWLHDFVLRDRWVLAVAGTHGKTTTAGMATWILEQCGYKPGFVIGGVPGNFEVSARLGESNFFVIEADEYDCAFFDKRSKFVHYCPRTLILNNLEFDHADIFDDLKAIQKQFHHLVRIVPGQGRIIWPENDINLKQTMAMGCWSEQELVGEQGHWQAKKLTTDASEWEVLLDGEKVGEVKWSLVGEHNMHNGLMAIAAARHVGVAPADAANALGSFINARRRLELRGEANGVTVYDDFAHHPTAILATLAALRGKVGGTARIIAVLEPRSNTMKMGICKDDLAPSLGRADEVFLLQPAHIPWQVAEVAEACVQPAHWSGDVDTLADMVVKTAQPGDHILVMSNGGFGGIHQKLLDDFRETLYIMALAMKVISQVEAQRKILEEAVSTALELASGKSDGAEVAVSKTTGISVSTRYGEVENVEFNSDGALGITVYHQNRKGSASSTDLSPQAIARTVQAALDIARYTSPDPCAGVADKELLAFDAPDLDLFHPAEVSPDEAIELAARAEQAALQADKRITNTEGGSFNSHYGVKVFGNSHGMLQGYCSTRHSLSSCVIAEENGDMERDYAYTIGRAMSDLQTPEWVGADCARRTLSRLSPRKLSTMKAPVIFANEVATGLFGHLVGAIAGGSVYRKSTFLLDSLGKQILPDWLTIEEHPHLLKGLASTPFDSEGVRTERRDIIKDGILTQWLLTSYSARKLGLKSTGHAGGIHNWRIAGQGLSFEQMLKEMGTGLVVTELMGQGVSAITGDYSRGAAGFWVENGEIQYPVSEITIAVSSLVFSSASFAADLEDNMETLNDNLKVVEKADNAAQVKDALTKMRAAALDAQKATPPKLEGKSPDSPEMKDFRHGFDILVGQIDDALKLANEGKVKEAQAAAEQLKTTRNAYHQKYR</sequence>
<dbReference type="Gene3D" id="3.30.2290.10">
    <property type="entry name" value="PmbA/TldD superfamily"/>
    <property type="match status" value="1"/>
</dbReference>
<dbReference type="InterPro" id="IPR013221">
    <property type="entry name" value="Mur_ligase_cen"/>
</dbReference>
<dbReference type="Pfam" id="PF08245">
    <property type="entry name" value="Mur_ligase_M"/>
    <property type="match status" value="1"/>
</dbReference>
<dbReference type="GO" id="GO:0016881">
    <property type="term" value="F:acid-amino acid ligase activity"/>
    <property type="evidence" value="ECO:0007669"/>
    <property type="project" value="InterPro"/>
</dbReference>
<dbReference type="SUPFAM" id="SSF111283">
    <property type="entry name" value="Putative modulator of DNA gyrase, PmbA/TldD"/>
    <property type="match status" value="1"/>
</dbReference>
<dbReference type="GO" id="GO:0009055">
    <property type="term" value="F:electron transfer activity"/>
    <property type="evidence" value="ECO:0007669"/>
    <property type="project" value="InterPro"/>
</dbReference>
<dbReference type="InterPro" id="IPR036615">
    <property type="entry name" value="Mur_ligase_C_dom_sf"/>
</dbReference>
<proteinExistence type="inferred from homology"/>
<dbReference type="SUPFAM" id="SSF47175">
    <property type="entry name" value="Cytochromes"/>
    <property type="match status" value="1"/>
</dbReference>
<dbReference type="OrthoDB" id="8122428at2759"/>
<dbReference type="InterPro" id="IPR047657">
    <property type="entry name" value="PmbA"/>
</dbReference>
<evidence type="ECO:0000259" key="8">
    <source>
        <dbReference type="Pfam" id="PF01523"/>
    </source>
</evidence>
<dbReference type="InterPro" id="IPR045569">
    <property type="entry name" value="Metalloprtase-TldD/E_C"/>
</dbReference>
<dbReference type="SUPFAM" id="SSF51984">
    <property type="entry name" value="MurCD N-terminal domain"/>
    <property type="match status" value="1"/>
</dbReference>
<organism evidence="13 14">
    <name type="scientific">Trichuris trichiura</name>
    <name type="common">Whipworm</name>
    <name type="synonym">Trichocephalus trichiurus</name>
    <dbReference type="NCBI Taxonomy" id="36087"/>
    <lineage>
        <taxon>Eukaryota</taxon>
        <taxon>Metazoa</taxon>
        <taxon>Ecdysozoa</taxon>
        <taxon>Nematoda</taxon>
        <taxon>Enoplea</taxon>
        <taxon>Dorylaimia</taxon>
        <taxon>Trichinellida</taxon>
        <taxon>Trichuridae</taxon>
        <taxon>Trichuris</taxon>
    </lineage>
</organism>
<keyword evidence="14" id="KW-1185">Reference proteome</keyword>
<dbReference type="InterPro" id="IPR036059">
    <property type="entry name" value="TldD/PmbA_sf"/>
</dbReference>
<evidence type="ECO:0000313" key="13">
    <source>
        <dbReference type="EMBL" id="CDW59256.1"/>
    </source>
</evidence>
<dbReference type="Pfam" id="PF19290">
    <property type="entry name" value="PmbA_TldD_2nd"/>
    <property type="match status" value="1"/>
</dbReference>
<dbReference type="InterPro" id="IPR045570">
    <property type="entry name" value="Metalloprtase-TldD/E_cen_dom"/>
</dbReference>
<evidence type="ECO:0000259" key="9">
    <source>
        <dbReference type="Pfam" id="PF02875"/>
    </source>
</evidence>
<dbReference type="PANTHER" id="PTHR43421:SF1">
    <property type="entry name" value="METALLOPROTEASE PMBA"/>
    <property type="match status" value="1"/>
</dbReference>
<evidence type="ECO:0000256" key="3">
    <source>
        <dbReference type="ARBA" id="ARBA00022670"/>
    </source>
</evidence>
<dbReference type="InterPro" id="IPR005757">
    <property type="entry name" value="Mpl"/>
</dbReference>
<dbReference type="AlphaFoldDB" id="A0A077ZFY8"/>
<keyword evidence="13" id="KW-0436">Ligase</keyword>
<dbReference type="GO" id="GO:0071555">
    <property type="term" value="P:cell wall organization"/>
    <property type="evidence" value="ECO:0007669"/>
    <property type="project" value="InterPro"/>
</dbReference>
<dbReference type="Gene3D" id="3.40.50.720">
    <property type="entry name" value="NAD(P)-binding Rossmann-like Domain"/>
    <property type="match status" value="1"/>
</dbReference>
<dbReference type="Gene3D" id="1.20.120.10">
    <property type="entry name" value="Cytochrome c/b562"/>
    <property type="match status" value="1"/>
</dbReference>
<feature type="domain" description="Mur ligase N-terminal catalytic" evidence="7">
    <location>
        <begin position="1"/>
        <end position="88"/>
    </location>
</feature>
<feature type="domain" description="Metalloprotease TldD/E C-terminal" evidence="11">
    <location>
        <begin position="685"/>
        <end position="856"/>
    </location>
</feature>
<name>A0A077ZFY8_TRITR</name>
<dbReference type="Proteomes" id="UP000030665">
    <property type="component" value="Unassembled WGS sequence"/>
</dbReference>
<dbReference type="Pfam" id="PF19289">
    <property type="entry name" value="PmbA_TldD_3rd"/>
    <property type="match status" value="1"/>
</dbReference>
<dbReference type="Pfam" id="PF01523">
    <property type="entry name" value="PmbA_TldD_1st"/>
    <property type="match status" value="1"/>
</dbReference>
<evidence type="ECO:0000259" key="11">
    <source>
        <dbReference type="Pfam" id="PF19289"/>
    </source>
</evidence>
<dbReference type="GO" id="GO:0006508">
    <property type="term" value="P:proteolysis"/>
    <property type="evidence" value="ECO:0007669"/>
    <property type="project" value="UniProtKB-KW"/>
</dbReference>
<dbReference type="GO" id="GO:0020037">
    <property type="term" value="F:heme binding"/>
    <property type="evidence" value="ECO:0007669"/>
    <property type="project" value="InterPro"/>
</dbReference>
<dbReference type="Pfam" id="PF01225">
    <property type="entry name" value="Mur_ligase"/>
    <property type="match status" value="1"/>
</dbReference>
<feature type="domain" description="Metalloprotease TldD/E central" evidence="12">
    <location>
        <begin position="571"/>
        <end position="677"/>
    </location>
</feature>
<evidence type="ECO:0000259" key="12">
    <source>
        <dbReference type="Pfam" id="PF19290"/>
    </source>
</evidence>
<dbReference type="GO" id="GO:0005506">
    <property type="term" value="F:iron ion binding"/>
    <property type="evidence" value="ECO:0007669"/>
    <property type="project" value="InterPro"/>
</dbReference>
<dbReference type="InterPro" id="IPR010980">
    <property type="entry name" value="Cyt_c/b562"/>
</dbReference>
<dbReference type="GO" id="GO:0005524">
    <property type="term" value="F:ATP binding"/>
    <property type="evidence" value="ECO:0007669"/>
    <property type="project" value="InterPro"/>
</dbReference>
<feature type="domain" description="Mur ligase central" evidence="10">
    <location>
        <begin position="96"/>
        <end position="279"/>
    </location>
</feature>
<dbReference type="PANTHER" id="PTHR43421">
    <property type="entry name" value="METALLOPROTEASE PMBA"/>
    <property type="match status" value="1"/>
</dbReference>
<evidence type="ECO:0000256" key="6">
    <source>
        <dbReference type="ARBA" id="ARBA00023049"/>
    </source>
</evidence>